<dbReference type="RefSeq" id="WP_042226740.1">
    <property type="nucleotide sequence ID" value="NZ_CP026520.1"/>
</dbReference>
<keyword evidence="5" id="KW-1185">Reference proteome</keyword>
<dbReference type="Pfam" id="PF00106">
    <property type="entry name" value="adh_short"/>
    <property type="match status" value="1"/>
</dbReference>
<evidence type="ECO:0000313" key="3">
    <source>
        <dbReference type="EMBL" id="QAV19552.1"/>
    </source>
</evidence>
<dbReference type="InterPro" id="IPR052184">
    <property type="entry name" value="SDR_enzymes"/>
</dbReference>
<protein>
    <submittedName>
        <fullName evidence="3">KR domain-containing protein</fullName>
    </submittedName>
    <submittedName>
        <fullName evidence="2">SDR family oxidoreductase</fullName>
    </submittedName>
</protein>
<dbReference type="PRINTS" id="PR00080">
    <property type="entry name" value="SDRFAMILY"/>
</dbReference>
<dbReference type="EMBL" id="CP026520">
    <property type="protein sequence ID" value="QAV19552.1"/>
    <property type="molecule type" value="Genomic_DNA"/>
</dbReference>
<dbReference type="PANTHER" id="PTHR45458:SF1">
    <property type="entry name" value="SHORT CHAIN DEHYDROGENASE"/>
    <property type="match status" value="1"/>
</dbReference>
<accession>A0A410WZB3</accession>
<organism evidence="3 4">
    <name type="scientific">Paenibacillus chitinolyticus</name>
    <dbReference type="NCBI Taxonomy" id="79263"/>
    <lineage>
        <taxon>Bacteria</taxon>
        <taxon>Bacillati</taxon>
        <taxon>Bacillota</taxon>
        <taxon>Bacilli</taxon>
        <taxon>Bacillales</taxon>
        <taxon>Paenibacillaceae</taxon>
        <taxon>Paenibacillus</taxon>
    </lineage>
</organism>
<sequence>MIVFITGANRGLGLSLCEVFLERGHHVLAGVRNRNRAERLQPLITKYKEKLSIIPVDVSSEDSILQAYSLIASVTPKLDAIINNAAREGIRCKKIREVDIADFEETWKTNVLGPMAIIKHLKPMMESSPVKSILNISSEAGSISELPLKTYGYSISKAALNMFTRMLERELKPENFKVLAVHPGWMKTEMGGEDAPYDPGEIARHLYERLTESSGKEHDFNIVDHLGNRMAL</sequence>
<dbReference type="Proteomes" id="UP001527202">
    <property type="component" value="Unassembled WGS sequence"/>
</dbReference>
<dbReference type="InterPro" id="IPR036291">
    <property type="entry name" value="NAD(P)-bd_dom_sf"/>
</dbReference>
<name>A0A410WZB3_9BACL</name>
<reference evidence="3 4" key="1">
    <citation type="submission" date="2018-01" db="EMBL/GenBank/DDBJ databases">
        <title>The whole genome sequencing and assembly of Paenibacillus chitinolyticus KCCM 41400 strain.</title>
        <authorList>
            <person name="Kim J.-Y."/>
            <person name="Park M.-K."/>
            <person name="Lee Y.-J."/>
            <person name="Yi H."/>
            <person name="Bahn Y.-S."/>
            <person name="Kim J.F."/>
            <person name="Lee D.-W."/>
        </authorList>
    </citation>
    <scope>NUCLEOTIDE SEQUENCE [LARGE SCALE GENOMIC DNA]</scope>
    <source>
        <strain evidence="3 4">KCCM 41400</strain>
    </source>
</reference>
<reference evidence="2 5" key="2">
    <citation type="submission" date="2022-05" db="EMBL/GenBank/DDBJ databases">
        <title>Genome Sequencing of Bee-Associated Microbes.</title>
        <authorList>
            <person name="Dunlap C."/>
        </authorList>
    </citation>
    <scope>NUCLEOTIDE SEQUENCE [LARGE SCALE GENOMIC DNA]</scope>
    <source>
        <strain evidence="2 5">NRRL B-23120</strain>
    </source>
</reference>
<evidence type="ECO:0000313" key="5">
    <source>
        <dbReference type="Proteomes" id="UP001527202"/>
    </source>
</evidence>
<dbReference type="CDD" id="cd05325">
    <property type="entry name" value="carb_red_sniffer_like_SDR_c"/>
    <property type="match status" value="1"/>
</dbReference>
<dbReference type="EMBL" id="JAMDMJ010000013">
    <property type="protein sequence ID" value="MCY9596542.1"/>
    <property type="molecule type" value="Genomic_DNA"/>
</dbReference>
<evidence type="ECO:0000256" key="1">
    <source>
        <dbReference type="RuleBase" id="RU000363"/>
    </source>
</evidence>
<dbReference type="KEGG" id="pchi:PC41400_18545"/>
<dbReference type="InterPro" id="IPR002347">
    <property type="entry name" value="SDR_fam"/>
</dbReference>
<dbReference type="Proteomes" id="UP000288943">
    <property type="component" value="Chromosome"/>
</dbReference>
<dbReference type="GO" id="GO:0016616">
    <property type="term" value="F:oxidoreductase activity, acting on the CH-OH group of donors, NAD or NADP as acceptor"/>
    <property type="evidence" value="ECO:0007669"/>
    <property type="project" value="TreeGrafter"/>
</dbReference>
<gene>
    <name evidence="2" type="ORF">M5X16_12240</name>
    <name evidence="3" type="ORF">PC41400_18545</name>
</gene>
<evidence type="ECO:0000313" key="4">
    <source>
        <dbReference type="Proteomes" id="UP000288943"/>
    </source>
</evidence>
<dbReference type="PANTHER" id="PTHR45458">
    <property type="entry name" value="SHORT-CHAIN DEHYDROGENASE/REDUCTASE SDR"/>
    <property type="match status" value="1"/>
</dbReference>
<dbReference type="Gene3D" id="3.40.50.720">
    <property type="entry name" value="NAD(P)-binding Rossmann-like Domain"/>
    <property type="match status" value="1"/>
</dbReference>
<comment type="similarity">
    <text evidence="1">Belongs to the short-chain dehydrogenases/reductases (SDR) family.</text>
</comment>
<dbReference type="SUPFAM" id="SSF51735">
    <property type="entry name" value="NAD(P)-binding Rossmann-fold domains"/>
    <property type="match status" value="1"/>
</dbReference>
<dbReference type="AlphaFoldDB" id="A0A410WZB3"/>
<dbReference type="OrthoDB" id="5786478at2"/>
<proteinExistence type="inferred from homology"/>
<dbReference type="PRINTS" id="PR00081">
    <property type="entry name" value="GDHRDH"/>
</dbReference>
<evidence type="ECO:0000313" key="2">
    <source>
        <dbReference type="EMBL" id="MCY9596542.1"/>
    </source>
</evidence>
<dbReference type="GeneID" id="95376795"/>